<name>A0A0F3IHX4_9GAMM</name>
<proteinExistence type="predicted"/>
<evidence type="ECO:0000313" key="2">
    <source>
        <dbReference type="Proteomes" id="UP000033684"/>
    </source>
</evidence>
<keyword evidence="2" id="KW-1185">Reference proteome</keyword>
<dbReference type="AlphaFoldDB" id="A0A0F3IHX4"/>
<reference evidence="2" key="1">
    <citation type="submission" date="2015-03" db="EMBL/GenBank/DDBJ databases">
        <title>Draft genome sequence of a novel methanotroph (Sn10-6) isolated from flooded ricefield rhizosphere in India.</title>
        <authorList>
            <person name="Pandit P.S."/>
            <person name="Pore S.D."/>
            <person name="Arora P."/>
            <person name="Kapse N.G."/>
            <person name="Dhakephalkar P.K."/>
            <person name="Rahalkar M.C."/>
        </authorList>
    </citation>
    <scope>NUCLEOTIDE SEQUENCE [LARGE SCALE GENOMIC DNA]</scope>
    <source>
        <strain evidence="2">Sn10-6</strain>
    </source>
</reference>
<comment type="caution">
    <text evidence="1">The sequence shown here is derived from an EMBL/GenBank/DDBJ whole genome shotgun (WGS) entry which is preliminary data.</text>
</comment>
<accession>A0A0F3IHX4</accession>
<protein>
    <submittedName>
        <fullName evidence="1">Uncharacterized protein</fullName>
    </submittedName>
</protein>
<dbReference type="OrthoDB" id="9796370at2"/>
<gene>
    <name evidence="1" type="ORF">VZ94_20980</name>
</gene>
<dbReference type="PATRIC" id="fig|1632867.3.peg.3845"/>
<sequence length="416" mass="46706">MPNLYHLTSKQIAAWATTKAAQNYLPKLIRLLIHAVTKPSKCDFPAGDSTSSPGWDGELYCEEDTAWTPSGQSYWELSCEAKPTNKANRDCLKRTEQTPEKTRQQSTLVSVTARKWTQKNKWLKHKLELGEWRAIRAFDAGDLEQWLEQCPAVALQFAEELEITGWEVESISKYWQSWSVQASPKITVDAFHASREASQEQLLKQLKNNFSSNQASLLNIKADSTEEAIAFVCSVLHGHDDLAAVSLVVTDPAGWRFVDKHPSLKIAIAARPEIAKTPSKRNGLTVIIPSGYSPSSNQTQNIEINVERPDIYQFEKALISLGFNEGEAHRIALNTGRSWSVYRRRFAENAAIRCPAWLNTPQANALATVCLLGSWLDSQAADKDFVSSLADRAYQEVEKDLRYLAQLDDAPVLKNW</sequence>
<organism evidence="1 2">
    <name type="scientific">Methylocucumis oryzae</name>
    <dbReference type="NCBI Taxonomy" id="1632867"/>
    <lineage>
        <taxon>Bacteria</taxon>
        <taxon>Pseudomonadati</taxon>
        <taxon>Pseudomonadota</taxon>
        <taxon>Gammaproteobacteria</taxon>
        <taxon>Methylococcales</taxon>
        <taxon>Methylococcaceae</taxon>
        <taxon>Methylocucumis</taxon>
    </lineage>
</organism>
<dbReference type="EMBL" id="LAJX01000320">
    <property type="protein sequence ID" value="KJV05049.1"/>
    <property type="molecule type" value="Genomic_DNA"/>
</dbReference>
<evidence type="ECO:0000313" key="1">
    <source>
        <dbReference type="EMBL" id="KJV05049.1"/>
    </source>
</evidence>
<dbReference type="RefSeq" id="WP_045780736.1">
    <property type="nucleotide sequence ID" value="NZ_LAJX01000320.1"/>
</dbReference>
<dbReference type="Proteomes" id="UP000033684">
    <property type="component" value="Unassembled WGS sequence"/>
</dbReference>
<reference evidence="1 2" key="2">
    <citation type="journal article" date="2016" name="Microb. Ecol.">
        <title>Genome Characteristics of a Novel Type I Methanotroph (Sn10-6) Isolated from a Flooded Indian Rice Field.</title>
        <authorList>
            <person name="Rahalkar M.C."/>
            <person name="Pandit P.S."/>
            <person name="Dhakephalkar P.K."/>
            <person name="Pore S."/>
            <person name="Arora P."/>
            <person name="Kapse N."/>
        </authorList>
    </citation>
    <scope>NUCLEOTIDE SEQUENCE [LARGE SCALE GENOMIC DNA]</scope>
    <source>
        <strain evidence="1 2">Sn10-6</strain>
    </source>
</reference>